<protein>
    <recommendedName>
        <fullName evidence="3">TGF-beta propeptide domain-containing protein</fullName>
    </recommendedName>
</protein>
<gene>
    <name evidence="4" type="ORF">O3P69_011843</name>
</gene>
<sequence>MAAHALLATLLTHALVTHAAPQGFQTEVPYYDYFNYDYNADIEAQEALLAETTNTPAALHHLDPLSEVSLEEGEEREREPPSVSAQERGGEATTPPPPPPPAVLPPRDPLADARAMAKLNIMERILIALGPPFGEKLPKAPTSDTLATVQTPINITTEPCPNKYKRCSSQTFFPSCDIPRNTAPEIWPQMFNLYFNLSENFDNKLDIINATLRLYKNNSLPIQGVTKLLIKAHVYTRSLTRRRNRTKLLAETQVTSDYIGWVTLSVTDIVKRWKRHKNNHGVKITVNDVRNRPWDAPSIFVTMDCAAGLVPLPFEVQTEQEGQQYPALNVRLGSPDDEPDTAMPSSAPIAATPSTKQVPPPPSPTMQGDDPAPLYEYNYESDVEEEENKERQTEGSDPLQPSFQPPSGFQDGQTEPPAFRYQSSTEAPTPPTTPPTPTYRLSQHTTPFPSPTPPMVRSRGSSRRRGTSRDMRHRRKHRGGHRRV</sequence>
<evidence type="ECO:0000259" key="3">
    <source>
        <dbReference type="Pfam" id="PF00688"/>
    </source>
</evidence>
<evidence type="ECO:0000256" key="1">
    <source>
        <dbReference type="SAM" id="MobiDB-lite"/>
    </source>
</evidence>
<dbReference type="EMBL" id="JARAKH010000708">
    <property type="protein sequence ID" value="KAK8374021.1"/>
    <property type="molecule type" value="Genomic_DNA"/>
</dbReference>
<feature type="compositionally biased region" description="Basic residues" evidence="1">
    <location>
        <begin position="460"/>
        <end position="484"/>
    </location>
</feature>
<feature type="region of interest" description="Disordered" evidence="1">
    <location>
        <begin position="329"/>
        <end position="484"/>
    </location>
</feature>
<accession>A0AAW0SGL1</accession>
<feature type="domain" description="TGF-beta propeptide" evidence="3">
    <location>
        <begin position="191"/>
        <end position="289"/>
    </location>
</feature>
<organism evidence="4 5">
    <name type="scientific">Scylla paramamosain</name>
    <name type="common">Mud crab</name>
    <dbReference type="NCBI Taxonomy" id="85552"/>
    <lineage>
        <taxon>Eukaryota</taxon>
        <taxon>Metazoa</taxon>
        <taxon>Ecdysozoa</taxon>
        <taxon>Arthropoda</taxon>
        <taxon>Crustacea</taxon>
        <taxon>Multicrustacea</taxon>
        <taxon>Malacostraca</taxon>
        <taxon>Eumalacostraca</taxon>
        <taxon>Eucarida</taxon>
        <taxon>Decapoda</taxon>
        <taxon>Pleocyemata</taxon>
        <taxon>Brachyura</taxon>
        <taxon>Eubrachyura</taxon>
        <taxon>Portunoidea</taxon>
        <taxon>Portunidae</taxon>
        <taxon>Portuninae</taxon>
        <taxon>Scylla</taxon>
    </lineage>
</organism>
<keyword evidence="2" id="KW-0732">Signal</keyword>
<feature type="compositionally biased region" description="Polar residues" evidence="1">
    <location>
        <begin position="399"/>
        <end position="413"/>
    </location>
</feature>
<evidence type="ECO:0000313" key="5">
    <source>
        <dbReference type="Proteomes" id="UP001487740"/>
    </source>
</evidence>
<proteinExistence type="predicted"/>
<dbReference type="Proteomes" id="UP001487740">
    <property type="component" value="Unassembled WGS sequence"/>
</dbReference>
<reference evidence="4 5" key="1">
    <citation type="submission" date="2023-03" db="EMBL/GenBank/DDBJ databases">
        <title>High-quality genome of Scylla paramamosain provides insights in environmental adaptation.</title>
        <authorList>
            <person name="Zhang L."/>
        </authorList>
    </citation>
    <scope>NUCLEOTIDE SEQUENCE [LARGE SCALE GENOMIC DNA]</scope>
    <source>
        <strain evidence="4">LZ_2023a</strain>
        <tissue evidence="4">Muscle</tissue>
    </source>
</reference>
<feature type="compositionally biased region" description="Pro residues" evidence="1">
    <location>
        <begin position="428"/>
        <end position="437"/>
    </location>
</feature>
<evidence type="ECO:0000313" key="4">
    <source>
        <dbReference type="EMBL" id="KAK8374021.1"/>
    </source>
</evidence>
<evidence type="ECO:0000256" key="2">
    <source>
        <dbReference type="SAM" id="SignalP"/>
    </source>
</evidence>
<comment type="caution">
    <text evidence="4">The sequence shown here is derived from an EMBL/GenBank/DDBJ whole genome shotgun (WGS) entry which is preliminary data.</text>
</comment>
<feature type="region of interest" description="Disordered" evidence="1">
    <location>
        <begin position="58"/>
        <end position="108"/>
    </location>
</feature>
<feature type="chain" id="PRO_5043609375" description="TGF-beta propeptide domain-containing protein" evidence="2">
    <location>
        <begin position="20"/>
        <end position="484"/>
    </location>
</feature>
<feature type="compositionally biased region" description="Pro residues" evidence="1">
    <location>
        <begin position="94"/>
        <end position="108"/>
    </location>
</feature>
<dbReference type="InterPro" id="IPR001111">
    <property type="entry name" value="TGF-b_propeptide"/>
</dbReference>
<dbReference type="AlphaFoldDB" id="A0AAW0SGL1"/>
<keyword evidence="5" id="KW-1185">Reference proteome</keyword>
<dbReference type="Gene3D" id="2.60.120.970">
    <property type="match status" value="1"/>
</dbReference>
<name>A0AAW0SGL1_SCYPA</name>
<dbReference type="Pfam" id="PF00688">
    <property type="entry name" value="TGFb_propeptide"/>
    <property type="match status" value="1"/>
</dbReference>
<feature type="signal peptide" evidence="2">
    <location>
        <begin position="1"/>
        <end position="19"/>
    </location>
</feature>